<reference evidence="18 19" key="1">
    <citation type="submission" date="2016-09" db="EMBL/GenBank/DDBJ databases">
        <title>Genomic analysis reveals versatility of anaerobic energy metabolism of Geosporobacter ferrireducens IRF9 of phylum Firmicutes.</title>
        <authorList>
            <person name="Kim S.-J."/>
        </authorList>
    </citation>
    <scope>NUCLEOTIDE SEQUENCE [LARGE SCALE GENOMIC DNA]</scope>
    <source>
        <strain evidence="18 19">IRF9</strain>
    </source>
</reference>
<dbReference type="Pfam" id="PF14890">
    <property type="entry name" value="Intein_splicing"/>
    <property type="match status" value="1"/>
</dbReference>
<dbReference type="FunFam" id="3.40.50.300:FF:001201">
    <property type="entry name" value="ATP-dependent DNA helicase UvrD2"/>
    <property type="match status" value="1"/>
</dbReference>
<protein>
    <recommendedName>
        <fullName evidence="2">ATP-dependent DNA helicase PcrA</fullName>
        <ecNumber evidence="12">5.6.2.4</ecNumber>
    </recommendedName>
    <alternativeName>
        <fullName evidence="13">DNA 3'-5' helicase PcrA</fullName>
    </alternativeName>
</protein>
<dbReference type="InterPro" id="IPR030934">
    <property type="entry name" value="Intein_C"/>
</dbReference>
<dbReference type="PROSITE" id="PS51217">
    <property type="entry name" value="UVRD_HELICASE_CTER"/>
    <property type="match status" value="1"/>
</dbReference>
<dbReference type="PROSITE" id="PS50817">
    <property type="entry name" value="INTEIN_N_TER"/>
    <property type="match status" value="1"/>
</dbReference>
<dbReference type="GO" id="GO:0005524">
    <property type="term" value="F:ATP binding"/>
    <property type="evidence" value="ECO:0007669"/>
    <property type="project" value="UniProtKB-UniRule"/>
</dbReference>
<evidence type="ECO:0000256" key="14">
    <source>
        <dbReference type="ARBA" id="ARBA00048988"/>
    </source>
</evidence>
<comment type="catalytic activity">
    <reaction evidence="14">
        <text>ATP + H2O = ADP + phosphate + H(+)</text>
        <dbReference type="Rhea" id="RHEA:13065"/>
        <dbReference type="ChEBI" id="CHEBI:15377"/>
        <dbReference type="ChEBI" id="CHEBI:15378"/>
        <dbReference type="ChEBI" id="CHEBI:30616"/>
        <dbReference type="ChEBI" id="CHEBI:43474"/>
        <dbReference type="ChEBI" id="CHEBI:456216"/>
        <dbReference type="EC" id="5.6.2.4"/>
    </reaction>
</comment>
<evidence type="ECO:0000259" key="16">
    <source>
        <dbReference type="PROSITE" id="PS51198"/>
    </source>
</evidence>
<comment type="catalytic activity">
    <reaction evidence="11">
        <text>Couples ATP hydrolysis with the unwinding of duplex DNA by translocating in the 3'-5' direction.</text>
        <dbReference type="EC" id="5.6.2.4"/>
    </reaction>
</comment>
<dbReference type="GO" id="GO:0009314">
    <property type="term" value="P:response to radiation"/>
    <property type="evidence" value="ECO:0007669"/>
    <property type="project" value="UniProtKB-ARBA"/>
</dbReference>
<dbReference type="GO" id="GO:0005829">
    <property type="term" value="C:cytosol"/>
    <property type="evidence" value="ECO:0007669"/>
    <property type="project" value="TreeGrafter"/>
</dbReference>
<dbReference type="InterPro" id="IPR027417">
    <property type="entry name" value="P-loop_NTPase"/>
</dbReference>
<dbReference type="SUPFAM" id="SSF51294">
    <property type="entry name" value="Hedgehog/intein (Hint) domain"/>
    <property type="match status" value="1"/>
</dbReference>
<keyword evidence="7 15" id="KW-0067">ATP-binding</keyword>
<keyword evidence="19" id="KW-1185">Reference proteome</keyword>
<proteinExistence type="inferred from homology"/>
<sequence length="1089" mass="124276">MNLDHLNDKQREAVLKTEGPLLILAGAGSGKTRVLTHRIAYLIEELGVYPGNILAITFTNKAAKEMKERVEALLGQQTEIWVSTFHSACVRILRRDIEKIGYTRDFVIYDAADQQNILKDCLKELNVNDELFPVAMVQNKISDAKDRILTPHGLLKEAAGDFQLSKIAEIYELYQKKLKKNNALDFDDLIFKTVELFRNEPKVLSFYQHKFQYIMVDEYQDTNQIQYTLVHMLANMHKNLCVVGDDDQCLIEGMPVSTPTGEVPLEELDANSEIICASGQSEILTGTVEKKHCKAYQGVIVRIKTKSGKEIKGTPNHIGFARLNPQVGVYYVYLMYKKGYGYRIGQTQGVRSRKGEIANGMAVRLNQEHADKMWILKTCFHKEEAAFYEQLYSVKYGIPTTVFHDKGRNMAITQNYIDQIFKEIDTEKAAVRLMEDLIIFEEYPHHLPNAVIRGKTARRVINVTAFGGRKAGVESGWHSHRISLNTTGDELKERFRPEFPVRDGNRNTWRVETERVEYDEAVHYARKLEQIEEAFDIVKKARLTENKSYYYMPLAHMKPTMSIPVFDNGKIVEDTIAEVEFIDYNGMVYDLSIPHLRQYVCGGVVVHNSIYSWRGADIRNILNFEDDFSNAAVIKLEQNYRSTQNILDAANCVIKNNRGRKSKVLWTSNRVGDRIRYYKAMNEHEEGQFIVSQIQEMYESEGRNYGEFAILYRTNAQSRVLEEMLMRAGVPYRIFGGLKFYARKEIKDIIAYLRLIQNSVDDLSVRRVINVPKRGIGDKTIEKLEQHAARTGESLFSAMLEAEELGDFSRRVLAGFNSFASLIMKFSEVKNEMGVSELISKVLEESGYIEELQKENTMEANSRIENLQEFLSVALEFEKSTEENTLEEFLGTISLVSDIDQMEDQENAVVLMTLHSAKGLEFPIVFLAGMEEGIFPISRAMFSDHDLEEERRLCYVGITRAREILFLTHALVRTLYGRTNYNSISRFINEIAEDYIDMDKKEEAKKQERILAPGAGIYRGVSMEAKMKPVEGTDSNEIKPGSKVRHEKFGLGTVISVKGSGEKAELTIAFDNAGIKKLVLGFAPIKLLG</sequence>
<dbReference type="GO" id="GO:0016539">
    <property type="term" value="P:intein-mediated protein splicing"/>
    <property type="evidence" value="ECO:0007669"/>
    <property type="project" value="InterPro"/>
</dbReference>
<dbReference type="PANTHER" id="PTHR11070">
    <property type="entry name" value="UVRD / RECB / PCRA DNA HELICASE FAMILY MEMBER"/>
    <property type="match status" value="1"/>
</dbReference>
<dbReference type="Gene3D" id="3.40.50.300">
    <property type="entry name" value="P-loop containing nucleotide triphosphate hydrolases"/>
    <property type="match status" value="2"/>
</dbReference>
<evidence type="ECO:0000256" key="2">
    <source>
        <dbReference type="ARBA" id="ARBA00014807"/>
    </source>
</evidence>
<evidence type="ECO:0000256" key="11">
    <source>
        <dbReference type="ARBA" id="ARBA00034617"/>
    </source>
</evidence>
<evidence type="ECO:0000256" key="8">
    <source>
        <dbReference type="ARBA" id="ARBA00023125"/>
    </source>
</evidence>
<evidence type="ECO:0000256" key="15">
    <source>
        <dbReference type="PROSITE-ProRule" id="PRU00560"/>
    </source>
</evidence>
<keyword evidence="3 15" id="KW-0547">Nucleotide-binding</keyword>
<keyword evidence="8" id="KW-0238">DNA-binding</keyword>
<dbReference type="Pfam" id="PF00580">
    <property type="entry name" value="UvrD-helicase"/>
    <property type="match status" value="1"/>
</dbReference>
<dbReference type="Proteomes" id="UP000095743">
    <property type="component" value="Chromosome"/>
</dbReference>
<feature type="domain" description="UvrD-like helicase C-terminal" evidence="17">
    <location>
        <begin position="644"/>
        <end position="919"/>
    </location>
</feature>
<evidence type="ECO:0000256" key="12">
    <source>
        <dbReference type="ARBA" id="ARBA00034808"/>
    </source>
</evidence>
<dbReference type="InterPro" id="IPR003586">
    <property type="entry name" value="Hint_dom_C"/>
</dbReference>
<evidence type="ECO:0000256" key="1">
    <source>
        <dbReference type="ARBA" id="ARBA00009922"/>
    </source>
</evidence>
<dbReference type="Pfam" id="PF13361">
    <property type="entry name" value="UvrD_C"/>
    <property type="match status" value="1"/>
</dbReference>
<keyword evidence="6 15" id="KW-0347">Helicase</keyword>
<dbReference type="PANTHER" id="PTHR11070:SF2">
    <property type="entry name" value="ATP-DEPENDENT DNA HELICASE SRS2"/>
    <property type="match status" value="1"/>
</dbReference>
<evidence type="ECO:0000256" key="4">
    <source>
        <dbReference type="ARBA" id="ARBA00022763"/>
    </source>
</evidence>
<dbReference type="OrthoDB" id="9810135at2"/>
<evidence type="ECO:0000256" key="5">
    <source>
        <dbReference type="ARBA" id="ARBA00022801"/>
    </source>
</evidence>
<dbReference type="PROSITE" id="PS51198">
    <property type="entry name" value="UVRD_HELICASE_ATP_BIND"/>
    <property type="match status" value="1"/>
</dbReference>
<dbReference type="GO" id="GO:0003677">
    <property type="term" value="F:DNA binding"/>
    <property type="evidence" value="ECO:0007669"/>
    <property type="project" value="UniProtKB-KW"/>
</dbReference>
<dbReference type="FunFam" id="1.10.486.10:FF:000003">
    <property type="entry name" value="ATP-dependent DNA helicase"/>
    <property type="match status" value="1"/>
</dbReference>
<dbReference type="GO" id="GO:0033202">
    <property type="term" value="C:DNA helicase complex"/>
    <property type="evidence" value="ECO:0007669"/>
    <property type="project" value="TreeGrafter"/>
</dbReference>
<dbReference type="CDD" id="cd18807">
    <property type="entry name" value="SF1_C_UvrD"/>
    <property type="match status" value="1"/>
</dbReference>
<dbReference type="EMBL" id="CP017269">
    <property type="protein sequence ID" value="AOT69800.1"/>
    <property type="molecule type" value="Genomic_DNA"/>
</dbReference>
<dbReference type="EC" id="5.6.2.4" evidence="12"/>
<dbReference type="InterPro" id="IPR014016">
    <property type="entry name" value="UvrD-like_ATP-bd"/>
</dbReference>
<comment type="similarity">
    <text evidence="1">Belongs to the helicase family. UvrD subfamily.</text>
</comment>
<feature type="domain" description="UvrD-like helicase ATP-binding" evidence="16">
    <location>
        <begin position="4"/>
        <end position="643"/>
    </location>
</feature>
<evidence type="ECO:0000256" key="10">
    <source>
        <dbReference type="ARBA" id="ARBA00023235"/>
    </source>
</evidence>
<dbReference type="FunFam" id="1.10.10.160:FF:000001">
    <property type="entry name" value="ATP-dependent DNA helicase"/>
    <property type="match status" value="1"/>
</dbReference>
<organism evidence="18 19">
    <name type="scientific">Geosporobacter ferrireducens</name>
    <dbReference type="NCBI Taxonomy" id="1424294"/>
    <lineage>
        <taxon>Bacteria</taxon>
        <taxon>Bacillati</taxon>
        <taxon>Bacillota</taxon>
        <taxon>Clostridia</taxon>
        <taxon>Peptostreptococcales</taxon>
        <taxon>Thermotaleaceae</taxon>
        <taxon>Geosporobacter</taxon>
    </lineage>
</organism>
<dbReference type="InterPro" id="IPR013986">
    <property type="entry name" value="DExx_box_DNA_helicase_dom_sf"/>
</dbReference>
<dbReference type="InterPro" id="IPR000212">
    <property type="entry name" value="DNA_helicase_UvrD/REP"/>
</dbReference>
<keyword evidence="9" id="KW-0234">DNA repair</keyword>
<dbReference type="InterPro" id="IPR014017">
    <property type="entry name" value="DNA_helicase_UvrD-like_C"/>
</dbReference>
<keyword evidence="5 15" id="KW-0378">Hydrolase</keyword>
<dbReference type="AlphaFoldDB" id="A0A1D8GFY0"/>
<dbReference type="PROSITE" id="PS50818">
    <property type="entry name" value="INTEIN_C_TER"/>
    <property type="match status" value="1"/>
</dbReference>
<dbReference type="InterPro" id="IPR036844">
    <property type="entry name" value="Hint_dom_sf"/>
</dbReference>
<dbReference type="GO" id="GO:0016887">
    <property type="term" value="F:ATP hydrolysis activity"/>
    <property type="evidence" value="ECO:0007669"/>
    <property type="project" value="RHEA"/>
</dbReference>
<dbReference type="RefSeq" id="WP_069975879.1">
    <property type="nucleotide sequence ID" value="NZ_CP017269.1"/>
</dbReference>
<dbReference type="Pfam" id="PF21196">
    <property type="entry name" value="PcrA_UvrD_tudor"/>
    <property type="match status" value="1"/>
</dbReference>
<accession>A0A1D8GFY0</accession>
<dbReference type="SMART" id="SM00305">
    <property type="entry name" value="HintC"/>
    <property type="match status" value="1"/>
</dbReference>
<dbReference type="CDD" id="cd17932">
    <property type="entry name" value="DEXQc_UvrD"/>
    <property type="match status" value="1"/>
</dbReference>
<name>A0A1D8GFY0_9FIRM</name>
<keyword evidence="10" id="KW-0413">Isomerase</keyword>
<dbReference type="GO" id="GO:0000725">
    <property type="term" value="P:recombinational repair"/>
    <property type="evidence" value="ECO:0007669"/>
    <property type="project" value="TreeGrafter"/>
</dbReference>
<evidence type="ECO:0000256" key="9">
    <source>
        <dbReference type="ARBA" id="ARBA00023204"/>
    </source>
</evidence>
<evidence type="ECO:0000313" key="18">
    <source>
        <dbReference type="EMBL" id="AOT69800.1"/>
    </source>
</evidence>
<evidence type="ECO:0000256" key="13">
    <source>
        <dbReference type="ARBA" id="ARBA00034900"/>
    </source>
</evidence>
<dbReference type="KEGG" id="gfe:Gferi_09545"/>
<gene>
    <name evidence="18" type="ORF">Gferi_09545</name>
</gene>
<dbReference type="GO" id="GO:0043138">
    <property type="term" value="F:3'-5' DNA helicase activity"/>
    <property type="evidence" value="ECO:0007669"/>
    <property type="project" value="UniProtKB-EC"/>
</dbReference>
<evidence type="ECO:0000313" key="19">
    <source>
        <dbReference type="Proteomes" id="UP000095743"/>
    </source>
</evidence>
<evidence type="ECO:0000256" key="7">
    <source>
        <dbReference type="ARBA" id="ARBA00022840"/>
    </source>
</evidence>
<keyword evidence="4" id="KW-0227">DNA damage</keyword>
<feature type="binding site" evidence="15">
    <location>
        <begin position="25"/>
        <end position="32"/>
    </location>
    <ligand>
        <name>ATP</name>
        <dbReference type="ChEBI" id="CHEBI:30616"/>
    </ligand>
</feature>
<dbReference type="Gene3D" id="2.170.16.10">
    <property type="entry name" value="Hedgehog/Intein (Hint) domain"/>
    <property type="match status" value="2"/>
</dbReference>
<evidence type="ECO:0000256" key="3">
    <source>
        <dbReference type="ARBA" id="ARBA00022741"/>
    </source>
</evidence>
<evidence type="ECO:0000256" key="6">
    <source>
        <dbReference type="ARBA" id="ARBA00022806"/>
    </source>
</evidence>
<evidence type="ECO:0000259" key="17">
    <source>
        <dbReference type="PROSITE" id="PS51217"/>
    </source>
</evidence>
<dbReference type="STRING" id="1424294.Gferi_09545"/>
<dbReference type="Gene3D" id="1.10.486.10">
    <property type="entry name" value="PCRA, domain 4"/>
    <property type="match status" value="1"/>
</dbReference>
<dbReference type="Gene3D" id="1.10.10.160">
    <property type="match status" value="1"/>
</dbReference>
<dbReference type="InterPro" id="IPR006141">
    <property type="entry name" value="Intein_N"/>
</dbReference>
<dbReference type="SUPFAM" id="SSF52540">
    <property type="entry name" value="P-loop containing nucleoside triphosphate hydrolases"/>
    <property type="match status" value="3"/>
</dbReference>